<evidence type="ECO:0000313" key="1">
    <source>
        <dbReference type="EMBL" id="MBB4968356.1"/>
    </source>
</evidence>
<protein>
    <submittedName>
        <fullName evidence="1">Uncharacterized protein</fullName>
    </submittedName>
</protein>
<dbReference type="RefSeq" id="WP_184673836.1">
    <property type="nucleotide sequence ID" value="NZ_BAABAI010000028.1"/>
</dbReference>
<accession>A0A7W7WYU7</accession>
<organism evidence="1 2">
    <name type="scientific">Saccharothrix violaceirubra</name>
    <dbReference type="NCBI Taxonomy" id="413306"/>
    <lineage>
        <taxon>Bacteria</taxon>
        <taxon>Bacillati</taxon>
        <taxon>Actinomycetota</taxon>
        <taxon>Actinomycetes</taxon>
        <taxon>Pseudonocardiales</taxon>
        <taxon>Pseudonocardiaceae</taxon>
        <taxon>Saccharothrix</taxon>
    </lineage>
</organism>
<evidence type="ECO:0000313" key="2">
    <source>
        <dbReference type="Proteomes" id="UP000542674"/>
    </source>
</evidence>
<dbReference type="EMBL" id="JACHJS010000001">
    <property type="protein sequence ID" value="MBB4968356.1"/>
    <property type="molecule type" value="Genomic_DNA"/>
</dbReference>
<dbReference type="Proteomes" id="UP000542674">
    <property type="component" value="Unassembled WGS sequence"/>
</dbReference>
<reference evidence="1 2" key="1">
    <citation type="submission" date="2020-08" db="EMBL/GenBank/DDBJ databases">
        <title>Sequencing the genomes of 1000 actinobacteria strains.</title>
        <authorList>
            <person name="Klenk H.-P."/>
        </authorList>
    </citation>
    <scope>NUCLEOTIDE SEQUENCE [LARGE SCALE GENOMIC DNA]</scope>
    <source>
        <strain evidence="1 2">DSM 45084</strain>
    </source>
</reference>
<name>A0A7W7WYU7_9PSEU</name>
<gene>
    <name evidence="1" type="ORF">F4559_005715</name>
</gene>
<sequence>MTAVETDWRVVWAATLDLMEADVAAAEALLSHDRTVRALPPASFTAPAGMGPLPLELRPRADAVLARQLAVAEALVVAMAATAKQAAMLGRIEDAGQAPARPGYLDCAL</sequence>
<comment type="caution">
    <text evidence="1">The sequence shown here is derived from an EMBL/GenBank/DDBJ whole genome shotgun (WGS) entry which is preliminary data.</text>
</comment>
<dbReference type="AlphaFoldDB" id="A0A7W7WYU7"/>
<keyword evidence="2" id="KW-1185">Reference proteome</keyword>
<proteinExistence type="predicted"/>